<keyword evidence="3" id="KW-1185">Reference proteome</keyword>
<sequence length="108" mass="12735">MMRRDVFNAIADPTRRDILMSLTSKKQNVTALANQFDMTRQAVSLHLKYLQECGVISIEKEGRERYCHLEADQLTAVADWLEPFKILWEKRLNKLDELLIKLKKEENE</sequence>
<feature type="domain" description="HTH arsR-type" evidence="1">
    <location>
        <begin position="1"/>
        <end position="89"/>
    </location>
</feature>
<dbReference type="NCBIfam" id="NF033788">
    <property type="entry name" value="HTH_metalloreg"/>
    <property type="match status" value="1"/>
</dbReference>
<dbReference type="InterPro" id="IPR036390">
    <property type="entry name" value="WH_DNA-bd_sf"/>
</dbReference>
<dbReference type="CDD" id="cd00090">
    <property type="entry name" value="HTH_ARSR"/>
    <property type="match status" value="1"/>
</dbReference>
<dbReference type="SUPFAM" id="SSF46785">
    <property type="entry name" value="Winged helix' DNA-binding domain"/>
    <property type="match status" value="1"/>
</dbReference>
<evidence type="ECO:0000313" key="3">
    <source>
        <dbReference type="Proteomes" id="UP001355298"/>
    </source>
</evidence>
<dbReference type="InterPro" id="IPR011991">
    <property type="entry name" value="ArsR-like_HTH"/>
</dbReference>
<dbReference type="Pfam" id="PF01022">
    <property type="entry name" value="HTH_5"/>
    <property type="match status" value="1"/>
</dbReference>
<dbReference type="SMART" id="SM00418">
    <property type="entry name" value="HTH_ARSR"/>
    <property type="match status" value="1"/>
</dbReference>
<proteinExistence type="predicted"/>
<comment type="caution">
    <text evidence="2">The sequence shown here is derived from an EMBL/GenBank/DDBJ whole genome shotgun (WGS) entry which is preliminary data.</text>
</comment>
<protein>
    <submittedName>
        <fullName evidence="2">Metalloregulator ArsR/SmtB family transcription factor</fullName>
    </submittedName>
</protein>
<evidence type="ECO:0000313" key="2">
    <source>
        <dbReference type="EMBL" id="MEC4265692.1"/>
    </source>
</evidence>
<accession>A0ABU6IRT3</accession>
<dbReference type="InterPro" id="IPR036388">
    <property type="entry name" value="WH-like_DNA-bd_sf"/>
</dbReference>
<gene>
    <name evidence="2" type="ORF">VOP03_10055</name>
</gene>
<dbReference type="Proteomes" id="UP001355298">
    <property type="component" value="Unassembled WGS sequence"/>
</dbReference>
<dbReference type="PANTHER" id="PTHR38600:SF2">
    <property type="entry name" value="SLL0088 PROTEIN"/>
    <property type="match status" value="1"/>
</dbReference>
<dbReference type="EMBL" id="JAYMGW010000007">
    <property type="protein sequence ID" value="MEC4265692.1"/>
    <property type="molecule type" value="Genomic_DNA"/>
</dbReference>
<dbReference type="PRINTS" id="PR00778">
    <property type="entry name" value="HTHARSR"/>
</dbReference>
<organism evidence="2 3">
    <name type="scientific">Flagellimonas halotolerans</name>
    <dbReference type="NCBI Taxonomy" id="3112164"/>
    <lineage>
        <taxon>Bacteria</taxon>
        <taxon>Pseudomonadati</taxon>
        <taxon>Bacteroidota</taxon>
        <taxon>Flavobacteriia</taxon>
        <taxon>Flavobacteriales</taxon>
        <taxon>Flavobacteriaceae</taxon>
        <taxon>Flagellimonas</taxon>
    </lineage>
</organism>
<dbReference type="Gene3D" id="1.10.10.10">
    <property type="entry name" value="Winged helix-like DNA-binding domain superfamily/Winged helix DNA-binding domain"/>
    <property type="match status" value="1"/>
</dbReference>
<reference evidence="2 3" key="1">
    <citation type="submission" date="2024-01" db="EMBL/GenBank/DDBJ databases">
        <title>The strains designed SYSU M86414 and SYSU M84420 isolated from the marine sediment in San Sha City (Hainan Province, China).</title>
        <authorList>
            <person name="Guo D."/>
        </authorList>
    </citation>
    <scope>NUCLEOTIDE SEQUENCE [LARGE SCALE GENOMIC DNA]</scope>
    <source>
        <strain evidence="2 3">SYSU M84420</strain>
    </source>
</reference>
<dbReference type="InterPro" id="IPR001845">
    <property type="entry name" value="HTH_ArsR_DNA-bd_dom"/>
</dbReference>
<dbReference type="PROSITE" id="PS50987">
    <property type="entry name" value="HTH_ARSR_2"/>
    <property type="match status" value="1"/>
</dbReference>
<dbReference type="PANTHER" id="PTHR38600">
    <property type="entry name" value="TRANSCRIPTIONAL REGULATORY PROTEIN"/>
    <property type="match status" value="1"/>
</dbReference>
<evidence type="ECO:0000259" key="1">
    <source>
        <dbReference type="PROSITE" id="PS50987"/>
    </source>
</evidence>
<name>A0ABU6IRT3_9FLAO</name>
<dbReference type="RefSeq" id="WP_326278701.1">
    <property type="nucleotide sequence ID" value="NZ_JAYKYV010000007.1"/>
</dbReference>